<dbReference type="RefSeq" id="WP_077457539.1">
    <property type="nucleotide sequence ID" value="NZ_MUEO01000009.1"/>
</dbReference>
<evidence type="ECO:0000256" key="1">
    <source>
        <dbReference type="SAM" id="MobiDB-lite"/>
    </source>
</evidence>
<organism evidence="2 3">
    <name type="scientific">Salinivibrio kushneri</name>
    <dbReference type="NCBI Taxonomy" id="1908198"/>
    <lineage>
        <taxon>Bacteria</taxon>
        <taxon>Pseudomonadati</taxon>
        <taxon>Pseudomonadota</taxon>
        <taxon>Gammaproteobacteria</taxon>
        <taxon>Vibrionales</taxon>
        <taxon>Vibrionaceae</taxon>
        <taxon>Salinivibrio</taxon>
    </lineage>
</organism>
<gene>
    <name evidence="2" type="ORF">BZG09_05280</name>
</gene>
<dbReference type="AlphaFoldDB" id="A0AB36KA37"/>
<dbReference type="Proteomes" id="UP000188726">
    <property type="component" value="Unassembled WGS sequence"/>
</dbReference>
<dbReference type="EMBL" id="MUEO01000009">
    <property type="protein sequence ID" value="OOE45117.1"/>
    <property type="molecule type" value="Genomic_DNA"/>
</dbReference>
<evidence type="ECO:0000313" key="3">
    <source>
        <dbReference type="Proteomes" id="UP000188726"/>
    </source>
</evidence>
<protein>
    <submittedName>
        <fullName evidence="2">Phage virion morphogenesis protein</fullName>
    </submittedName>
</protein>
<dbReference type="InterPro" id="IPR006522">
    <property type="entry name" value="Phage_virion_morphogenesis"/>
</dbReference>
<feature type="compositionally biased region" description="Basic residues" evidence="1">
    <location>
        <begin position="58"/>
        <end position="70"/>
    </location>
</feature>
<accession>A0AB36KA37</accession>
<dbReference type="Pfam" id="PF05069">
    <property type="entry name" value="Phage_tail_S"/>
    <property type="match status" value="1"/>
</dbReference>
<comment type="caution">
    <text evidence="2">The sequence shown here is derived from an EMBL/GenBank/DDBJ whole genome shotgun (WGS) entry which is preliminary data.</text>
</comment>
<sequence>MIEISTQERTKADVLRAMRAMMLPPKVRKRLLENIGREVVKRSRANARKQRTPDGRRWEKRRNRSRRGKMQKNLARFVTVTSVNSQHVAVSWKKAASAKVAYIHHHGVTQTYTRAQAVKALK</sequence>
<evidence type="ECO:0000313" key="2">
    <source>
        <dbReference type="EMBL" id="OOE45117.1"/>
    </source>
</evidence>
<dbReference type="NCBIfam" id="TIGR01635">
    <property type="entry name" value="tail_comp_S"/>
    <property type="match status" value="1"/>
</dbReference>
<proteinExistence type="predicted"/>
<reference evidence="2 3" key="1">
    <citation type="journal article" date="2017" name="Genome Announc.">
        <title>Draft Genome Sequences of Salinivibrio proteolyticus, Salinivibrio sharmensis, Salinivibrio siamensis, Salinivibrio costicola subsp. alcaliphilus, Salinivibrio costicola subsp. vallismortis, and 29 New Isolates Belonging to the Genus Salinivibrio.</title>
        <authorList>
            <person name="Lopez-Hermoso C."/>
            <person name="de la Haba R.R."/>
            <person name="Sanchez-Porro C."/>
            <person name="Bayliss S.C."/>
            <person name="Feil E.J."/>
            <person name="Ventosa A."/>
        </authorList>
    </citation>
    <scope>NUCLEOTIDE SEQUENCE [LARGE SCALE GENOMIC DNA]</scope>
    <source>
        <strain evidence="2 3">IC202</strain>
    </source>
</reference>
<feature type="region of interest" description="Disordered" evidence="1">
    <location>
        <begin position="41"/>
        <end position="72"/>
    </location>
</feature>
<name>A0AB36KA37_9GAMM</name>